<dbReference type="AlphaFoldDB" id="A0AAD5WHQ8"/>
<evidence type="ECO:0000256" key="1">
    <source>
        <dbReference type="SAM" id="SignalP"/>
    </source>
</evidence>
<name>A0AAD5WHQ8_PARTN</name>
<evidence type="ECO:0000313" key="3">
    <source>
        <dbReference type="EMBL" id="KAJ1369953.1"/>
    </source>
</evidence>
<feature type="signal peptide" evidence="1">
    <location>
        <begin position="1"/>
        <end position="18"/>
    </location>
</feature>
<dbReference type="InterPro" id="IPR014044">
    <property type="entry name" value="CAP_dom"/>
</dbReference>
<dbReference type="Proteomes" id="UP001196413">
    <property type="component" value="Unassembled WGS sequence"/>
</dbReference>
<accession>A0AAD5WHQ8</accession>
<dbReference type="SUPFAM" id="SSF55797">
    <property type="entry name" value="PR-1-like"/>
    <property type="match status" value="1"/>
</dbReference>
<dbReference type="Pfam" id="PF00188">
    <property type="entry name" value="CAP"/>
    <property type="match status" value="1"/>
</dbReference>
<reference evidence="3" key="1">
    <citation type="submission" date="2021-06" db="EMBL/GenBank/DDBJ databases">
        <title>Parelaphostrongylus tenuis whole genome reference sequence.</title>
        <authorList>
            <person name="Garwood T.J."/>
            <person name="Larsen P.A."/>
            <person name="Fountain-Jones N.M."/>
            <person name="Garbe J.R."/>
            <person name="Macchietto M.G."/>
            <person name="Kania S.A."/>
            <person name="Gerhold R.W."/>
            <person name="Richards J.E."/>
            <person name="Wolf T.M."/>
        </authorList>
    </citation>
    <scope>NUCLEOTIDE SEQUENCE</scope>
    <source>
        <strain evidence="3">MNPRO001-30</strain>
        <tissue evidence="3">Meninges</tissue>
    </source>
</reference>
<dbReference type="Gene3D" id="3.40.33.10">
    <property type="entry name" value="CAP"/>
    <property type="match status" value="1"/>
</dbReference>
<protein>
    <recommendedName>
        <fullName evidence="2">SCP domain-containing protein</fullName>
    </recommendedName>
</protein>
<proteinExistence type="predicted"/>
<dbReference type="SMART" id="SM00198">
    <property type="entry name" value="SCP"/>
    <property type="match status" value="1"/>
</dbReference>
<dbReference type="CDD" id="cd05380">
    <property type="entry name" value="CAP_euk"/>
    <property type="match status" value="1"/>
</dbReference>
<keyword evidence="1" id="KW-0732">Signal</keyword>
<evidence type="ECO:0000313" key="4">
    <source>
        <dbReference type="Proteomes" id="UP001196413"/>
    </source>
</evidence>
<sequence length="272" mass="30506">MAMNTYFAAFILAAIVLAEEFGSSASEDSKHSDSCLDGIGDLVADTTYDNPDCKNDFYAHPVDFWFQISDLHNKLRATLQYGDEQNESESEANKFPKSSDMSYLRYNCTLEEEAFNISRMCLNTSDPNFLYVGSNNATISSSEDVNIKLIFNASIADNSILHGDDYVRFYDILEQKVQEWWDTSKIFSPLVNLTPTAENKPMIPFLQMANANMTSLGCAYSLCDPCGSPFVSFVCRYGGELINIGKPIYTKGNPCDTCRESCDDYKLCKRTI</sequence>
<feature type="chain" id="PRO_5042088807" description="SCP domain-containing protein" evidence="1">
    <location>
        <begin position="19"/>
        <end position="272"/>
    </location>
</feature>
<gene>
    <name evidence="3" type="ORF">KIN20_031568</name>
</gene>
<dbReference type="EMBL" id="JAHQIW010006708">
    <property type="protein sequence ID" value="KAJ1369953.1"/>
    <property type="molecule type" value="Genomic_DNA"/>
</dbReference>
<dbReference type="InterPro" id="IPR035940">
    <property type="entry name" value="CAP_sf"/>
</dbReference>
<keyword evidence="4" id="KW-1185">Reference proteome</keyword>
<comment type="caution">
    <text evidence="3">The sequence shown here is derived from an EMBL/GenBank/DDBJ whole genome shotgun (WGS) entry which is preliminary data.</text>
</comment>
<organism evidence="3 4">
    <name type="scientific">Parelaphostrongylus tenuis</name>
    <name type="common">Meningeal worm</name>
    <dbReference type="NCBI Taxonomy" id="148309"/>
    <lineage>
        <taxon>Eukaryota</taxon>
        <taxon>Metazoa</taxon>
        <taxon>Ecdysozoa</taxon>
        <taxon>Nematoda</taxon>
        <taxon>Chromadorea</taxon>
        <taxon>Rhabditida</taxon>
        <taxon>Rhabditina</taxon>
        <taxon>Rhabditomorpha</taxon>
        <taxon>Strongyloidea</taxon>
        <taxon>Metastrongylidae</taxon>
        <taxon>Parelaphostrongylus</taxon>
    </lineage>
</organism>
<evidence type="ECO:0000259" key="2">
    <source>
        <dbReference type="SMART" id="SM00198"/>
    </source>
</evidence>
<feature type="domain" description="SCP" evidence="2">
    <location>
        <begin position="63"/>
        <end position="243"/>
    </location>
</feature>